<evidence type="ECO:0000256" key="2">
    <source>
        <dbReference type="ARBA" id="ARBA00022448"/>
    </source>
</evidence>
<feature type="domain" description="Major facilitator superfamily (MFS) profile" evidence="8">
    <location>
        <begin position="12"/>
        <end position="390"/>
    </location>
</feature>
<dbReference type="RefSeq" id="WP_204402150.1">
    <property type="nucleotide sequence ID" value="NZ_JAFBEE010000010.1"/>
</dbReference>
<proteinExistence type="predicted"/>
<evidence type="ECO:0000256" key="7">
    <source>
        <dbReference type="SAM" id="Phobius"/>
    </source>
</evidence>
<dbReference type="SUPFAM" id="SSF103473">
    <property type="entry name" value="MFS general substrate transporter"/>
    <property type="match status" value="1"/>
</dbReference>
<organism evidence="9 10">
    <name type="scientific">Alkaliphilus hydrothermalis</name>
    <dbReference type="NCBI Taxonomy" id="1482730"/>
    <lineage>
        <taxon>Bacteria</taxon>
        <taxon>Bacillati</taxon>
        <taxon>Bacillota</taxon>
        <taxon>Clostridia</taxon>
        <taxon>Peptostreptococcales</taxon>
        <taxon>Natronincolaceae</taxon>
        <taxon>Alkaliphilus</taxon>
    </lineage>
</organism>
<comment type="subcellular location">
    <subcellularLocation>
        <location evidence="1">Cell membrane</location>
        <topology evidence="1">Multi-pass membrane protein</topology>
    </subcellularLocation>
</comment>
<feature type="transmembrane region" description="Helical" evidence="7">
    <location>
        <begin position="330"/>
        <end position="356"/>
    </location>
</feature>
<reference evidence="9 10" key="1">
    <citation type="submission" date="2021-01" db="EMBL/GenBank/DDBJ databases">
        <title>Genomic Encyclopedia of Type Strains, Phase IV (KMG-IV): sequencing the most valuable type-strain genomes for metagenomic binning, comparative biology and taxonomic classification.</title>
        <authorList>
            <person name="Goeker M."/>
        </authorList>
    </citation>
    <scope>NUCLEOTIDE SEQUENCE [LARGE SCALE GENOMIC DNA]</scope>
    <source>
        <strain evidence="9 10">DSM 25890</strain>
    </source>
</reference>
<keyword evidence="2" id="KW-0813">Transport</keyword>
<gene>
    <name evidence="9" type="ORF">JOC73_001776</name>
</gene>
<evidence type="ECO:0000256" key="4">
    <source>
        <dbReference type="ARBA" id="ARBA00022692"/>
    </source>
</evidence>
<evidence type="ECO:0000256" key="3">
    <source>
        <dbReference type="ARBA" id="ARBA00022475"/>
    </source>
</evidence>
<dbReference type="Gene3D" id="1.20.1250.20">
    <property type="entry name" value="MFS general substrate transporter like domains"/>
    <property type="match status" value="1"/>
</dbReference>
<dbReference type="Proteomes" id="UP001314796">
    <property type="component" value="Unassembled WGS sequence"/>
</dbReference>
<evidence type="ECO:0000313" key="9">
    <source>
        <dbReference type="EMBL" id="MBM7615214.1"/>
    </source>
</evidence>
<dbReference type="PROSITE" id="PS50850">
    <property type="entry name" value="MFS"/>
    <property type="match status" value="1"/>
</dbReference>
<feature type="transmembrane region" description="Helical" evidence="7">
    <location>
        <begin position="237"/>
        <end position="256"/>
    </location>
</feature>
<dbReference type="InterPro" id="IPR036259">
    <property type="entry name" value="MFS_trans_sf"/>
</dbReference>
<keyword evidence="5 7" id="KW-1133">Transmembrane helix</keyword>
<evidence type="ECO:0000259" key="8">
    <source>
        <dbReference type="PROSITE" id="PS50850"/>
    </source>
</evidence>
<dbReference type="InterPro" id="IPR020846">
    <property type="entry name" value="MFS_dom"/>
</dbReference>
<keyword evidence="6 7" id="KW-0472">Membrane</keyword>
<feature type="transmembrane region" description="Helical" evidence="7">
    <location>
        <begin position="209"/>
        <end position="230"/>
    </location>
</feature>
<evidence type="ECO:0000313" key="10">
    <source>
        <dbReference type="Proteomes" id="UP001314796"/>
    </source>
</evidence>
<dbReference type="PRINTS" id="PR01035">
    <property type="entry name" value="TCRTETA"/>
</dbReference>
<protein>
    <submittedName>
        <fullName evidence="9">MFS family permease</fullName>
    </submittedName>
</protein>
<dbReference type="InterPro" id="IPR011701">
    <property type="entry name" value="MFS"/>
</dbReference>
<keyword evidence="10" id="KW-1185">Reference proteome</keyword>
<evidence type="ECO:0000256" key="1">
    <source>
        <dbReference type="ARBA" id="ARBA00004651"/>
    </source>
</evidence>
<accession>A0ABS2NQL3</accession>
<feature type="transmembrane region" description="Helical" evidence="7">
    <location>
        <begin position="91"/>
        <end position="118"/>
    </location>
</feature>
<feature type="transmembrane region" description="Helical" evidence="7">
    <location>
        <begin position="368"/>
        <end position="386"/>
    </location>
</feature>
<name>A0ABS2NQL3_9FIRM</name>
<dbReference type="InterPro" id="IPR050171">
    <property type="entry name" value="MFS_Transporters"/>
</dbReference>
<sequence length="399" mass="43446">MLGIPKVQFDKVIWYFLFSIWLVHVAAYVVVPIYPILLKNEKGMGSAEIGVIIGALAFFMQLGSLIAGMISDRIGNKYSILISNFLQSIGLLGLGFSNSFIFLAVFSALNGMGTGIYIPSTKAAISHIASEDKLTTAFSLRNMASHMGISIAGLIILGSSSNMNFIYGGILYGLLFFFALFFLPNDCGEHDCPAIKLSSYVEILKNRHFMLFILISTLIWSLHTQLAFVLPLRGDAILNHSGLLGVIWSATSVMVILSQSTISRSFLEKSPQIKSIFIGILLLGTGVVLIGFASSFPFLVLCSMVFITGEMFTMPTLDSVTGVFADPKYIGAYFALANFATGIGSALGTFVSGRIIETYSITDSPIPWMIYGGYTIALALLFRLLIKKDTIQKANHHNK</sequence>
<evidence type="ECO:0000256" key="6">
    <source>
        <dbReference type="ARBA" id="ARBA00023136"/>
    </source>
</evidence>
<feature type="transmembrane region" description="Helical" evidence="7">
    <location>
        <begin position="12"/>
        <end position="37"/>
    </location>
</feature>
<keyword evidence="3" id="KW-1003">Cell membrane</keyword>
<dbReference type="PANTHER" id="PTHR23517:SF2">
    <property type="entry name" value="MULTIDRUG RESISTANCE PROTEIN MDTH"/>
    <property type="match status" value="1"/>
</dbReference>
<evidence type="ECO:0000256" key="5">
    <source>
        <dbReference type="ARBA" id="ARBA00022989"/>
    </source>
</evidence>
<feature type="transmembrane region" description="Helical" evidence="7">
    <location>
        <begin position="276"/>
        <end position="309"/>
    </location>
</feature>
<comment type="caution">
    <text evidence="9">The sequence shown here is derived from an EMBL/GenBank/DDBJ whole genome shotgun (WGS) entry which is preliminary data.</text>
</comment>
<feature type="transmembrane region" description="Helical" evidence="7">
    <location>
        <begin position="138"/>
        <end position="158"/>
    </location>
</feature>
<dbReference type="EMBL" id="JAFBEE010000010">
    <property type="protein sequence ID" value="MBM7615214.1"/>
    <property type="molecule type" value="Genomic_DNA"/>
</dbReference>
<dbReference type="Pfam" id="PF07690">
    <property type="entry name" value="MFS_1"/>
    <property type="match status" value="1"/>
</dbReference>
<dbReference type="PANTHER" id="PTHR23517">
    <property type="entry name" value="RESISTANCE PROTEIN MDTM, PUTATIVE-RELATED-RELATED"/>
    <property type="match status" value="1"/>
</dbReference>
<keyword evidence="4 7" id="KW-0812">Transmembrane</keyword>
<dbReference type="InterPro" id="IPR001958">
    <property type="entry name" value="Tet-R_TetA/multi-R_MdtG-like"/>
</dbReference>
<feature type="transmembrane region" description="Helical" evidence="7">
    <location>
        <begin position="49"/>
        <end position="70"/>
    </location>
</feature>
<feature type="transmembrane region" description="Helical" evidence="7">
    <location>
        <begin position="165"/>
        <end position="183"/>
    </location>
</feature>